<dbReference type="Proteomes" id="UP000626109">
    <property type="component" value="Unassembled WGS sequence"/>
</dbReference>
<dbReference type="PANTHER" id="PTHR35716">
    <property type="entry name" value="OS05G0574700 PROTEIN-RELATED"/>
    <property type="match status" value="1"/>
</dbReference>
<proteinExistence type="predicted"/>
<dbReference type="AlphaFoldDB" id="A0A813KD27"/>
<sequence length="167" mass="17996">MRSARLVKKLLDDATRHFPGRAARCRKASGMDGSSMALGNWKSTKPGPGFTVTEVVRLQLKALQENDSSDNGVAKAFEFASPGNQRSTGPLPKFAAMIKGGYSALLNSEDFQVLSAVPLNASTQAVRVSIKTGPEFQGGRGLQYFMWVLSNDSGGWRTDSVMHDDGQ</sequence>
<accession>A0A813KD27</accession>
<comment type="caution">
    <text evidence="1">The sequence shown here is derived from an EMBL/GenBank/DDBJ whole genome shotgun (WGS) entry which is preliminary data.</text>
</comment>
<name>A0A813KD27_POLGL</name>
<reference evidence="1" key="1">
    <citation type="submission" date="2021-02" db="EMBL/GenBank/DDBJ databases">
        <authorList>
            <person name="Dougan E. K."/>
            <person name="Rhodes N."/>
            <person name="Thang M."/>
            <person name="Chan C."/>
        </authorList>
    </citation>
    <scope>NUCLEOTIDE SEQUENCE</scope>
</reference>
<gene>
    <name evidence="1" type="ORF">PGLA2088_LOCUS33003</name>
</gene>
<protein>
    <submittedName>
        <fullName evidence="1">Uncharacterized protein</fullName>
    </submittedName>
</protein>
<dbReference type="Pfam" id="PF16156">
    <property type="entry name" value="DUF4864"/>
    <property type="match status" value="1"/>
</dbReference>
<dbReference type="PANTHER" id="PTHR35716:SF6">
    <property type="entry name" value="DUF4864 DOMAIN-CONTAINING PROTEIN"/>
    <property type="match status" value="1"/>
</dbReference>
<dbReference type="InterPro" id="IPR032347">
    <property type="entry name" value="DUF4864"/>
</dbReference>
<dbReference type="EMBL" id="CAJNNW010030625">
    <property type="protein sequence ID" value="CAE8703918.1"/>
    <property type="molecule type" value="Genomic_DNA"/>
</dbReference>
<evidence type="ECO:0000313" key="2">
    <source>
        <dbReference type="Proteomes" id="UP000626109"/>
    </source>
</evidence>
<evidence type="ECO:0000313" key="1">
    <source>
        <dbReference type="EMBL" id="CAE8703918.1"/>
    </source>
</evidence>
<organism evidence="1 2">
    <name type="scientific">Polarella glacialis</name>
    <name type="common">Dinoflagellate</name>
    <dbReference type="NCBI Taxonomy" id="89957"/>
    <lineage>
        <taxon>Eukaryota</taxon>
        <taxon>Sar</taxon>
        <taxon>Alveolata</taxon>
        <taxon>Dinophyceae</taxon>
        <taxon>Suessiales</taxon>
        <taxon>Suessiaceae</taxon>
        <taxon>Polarella</taxon>
    </lineage>
</organism>